<feature type="region of interest" description="Disordered" evidence="1">
    <location>
        <begin position="1"/>
        <end position="66"/>
    </location>
</feature>
<evidence type="ECO:0000313" key="2">
    <source>
        <dbReference type="EMBL" id="BAP15792.1"/>
    </source>
</evidence>
<dbReference type="EMBL" id="AB905437">
    <property type="protein sequence ID" value="BAP15792.1"/>
    <property type="molecule type" value="Genomic_DNA"/>
</dbReference>
<feature type="region of interest" description="Disordered" evidence="1">
    <location>
        <begin position="176"/>
        <end position="262"/>
    </location>
</feature>
<feature type="compositionally biased region" description="Pro residues" evidence="1">
    <location>
        <begin position="185"/>
        <end position="215"/>
    </location>
</feature>
<evidence type="ECO:0000256" key="1">
    <source>
        <dbReference type="SAM" id="MobiDB-lite"/>
    </source>
</evidence>
<feature type="compositionally biased region" description="Basic and acidic residues" evidence="1">
    <location>
        <begin position="36"/>
        <end position="45"/>
    </location>
</feature>
<protein>
    <submittedName>
        <fullName evidence="2">Uncharacterized protein</fullName>
    </submittedName>
</protein>
<keyword evidence="2" id="KW-0614">Plasmid</keyword>
<dbReference type="AlphaFoldDB" id="A0A068Q6E2"/>
<accession>A0A068Q6E2</accession>
<gene>
    <name evidence="2" type="primary">pSLA2-S.08</name>
</gene>
<feature type="compositionally biased region" description="Gly residues" evidence="1">
    <location>
        <begin position="56"/>
        <end position="65"/>
    </location>
</feature>
<geneLocation type="plasmid" evidence="2">
    <name>pSLA2-S</name>
</geneLocation>
<sequence>MVHTTQQAPPDGGARRSPQGARPWAEKHFISPQASKEVRSLERTTHGPHRTTRTGPGPGHTGGGSVIQHMNLVFQAEGLSVGEGAFLMACCNHTDAKGYVVAHMQQIADEAHMSLRSARDQRARLEKRRLLKAGERFSPKNGAQLANLFRVNLDLLASMKRARTDYGPSLVEELTFDEAPEENPSSPPPAKSAAPPPHPPADLAPPPADLAPPPADLAGGRAAKSAPLLPPSSAPSSLSPVTADAEGTSEDEREREAAAPEVSGADVVVDAYEAAAGRRLVNGVRARLRAQAAELLAAGDSVEWVAARAAEMPANGWLDLAVHCEKNRPKMPRQAGPASGAGGRERCPDHPARYRAGCLECAMAVPA</sequence>
<reference evidence="2" key="2">
    <citation type="submission" date="2014-01" db="EMBL/GenBank/DDBJ databases">
        <authorList>
            <person name="Takahama Y."/>
            <person name="Yang Y."/>
            <person name="Arakawa K."/>
            <person name="Kinashi H."/>
        </authorList>
    </citation>
    <scope>NUCLEOTIDE SEQUENCE</scope>
    <source>
        <strain evidence="2">7434AN4</strain>
        <plasmid evidence="2">pSLA2-S</plasmid>
    </source>
</reference>
<proteinExistence type="predicted"/>
<feature type="compositionally biased region" description="Low complexity" evidence="1">
    <location>
        <begin position="216"/>
        <end position="227"/>
    </location>
</feature>
<organism evidence="2">
    <name type="scientific">Streptomyces rochei</name>
    <name type="common">Streptomyces parvullus</name>
    <dbReference type="NCBI Taxonomy" id="1928"/>
    <lineage>
        <taxon>Bacteria</taxon>
        <taxon>Bacillati</taxon>
        <taxon>Actinomycetota</taxon>
        <taxon>Actinomycetes</taxon>
        <taxon>Kitasatosporales</taxon>
        <taxon>Streptomycetaceae</taxon>
        <taxon>Streptomyces</taxon>
        <taxon>Streptomyces rochei group</taxon>
    </lineage>
</organism>
<name>A0A068Q6E2_STRRO</name>
<reference evidence="2" key="1">
    <citation type="journal article" date="1994" name="J. Antibiot.">
        <title>Isolation and characterization of linear plasmids from lankacidin-producing Streptomyces species.</title>
        <authorList>
            <person name="Kinashi H."/>
            <person name="Mori E."/>
            <person name="Hatani A."/>
            <person name="Nimi O."/>
        </authorList>
    </citation>
    <scope>NUCLEOTIDE SEQUENCE</scope>
    <source>
        <strain evidence="2">7434AN4</strain>
        <plasmid evidence="2">pSLA2-S</plasmid>
    </source>
</reference>